<reference evidence="2" key="1">
    <citation type="submission" date="2018-04" db="EMBL/GenBank/DDBJ databases">
        <authorList>
            <person name="Go L.Y."/>
            <person name="Mitchell J.A."/>
        </authorList>
    </citation>
    <scope>NUCLEOTIDE SEQUENCE [LARGE SCALE GENOMIC DNA]</scope>
</reference>
<sequence>MKAELSRAAMVALLKGPFGQEVALTGANAIEGALGAIVPHSGDVRVEAETHDARFSAAASVTIVHPGAGALEAKHAYLARAGRAAGYKVKARK</sequence>
<organism evidence="1 2">
    <name type="scientific">Microbacterium phage Zeta1847</name>
    <dbReference type="NCBI Taxonomy" id="2201444"/>
    <lineage>
        <taxon>Viruses</taxon>
        <taxon>Duplodnaviria</taxon>
        <taxon>Heunggongvirae</taxon>
        <taxon>Uroviricota</taxon>
        <taxon>Caudoviricetes</taxon>
        <taxon>Casidaviridae</taxon>
        <taxon>Zetavirus</taxon>
        <taxon>Zetavirus zeta1847</taxon>
    </lineage>
</organism>
<dbReference type="EMBL" id="MH271320">
    <property type="protein sequence ID" value="AWY06643.1"/>
    <property type="molecule type" value="Genomic_DNA"/>
</dbReference>
<gene>
    <name evidence="1" type="primary">9</name>
    <name evidence="1" type="ORF">SEA_ZETA1847_9</name>
</gene>
<proteinExistence type="predicted"/>
<name>A0A2Z4QAL2_9CAUD</name>
<dbReference type="KEGG" id="vg:54993692"/>
<keyword evidence="2" id="KW-1185">Reference proteome</keyword>
<dbReference type="Proteomes" id="UP000251243">
    <property type="component" value="Segment"/>
</dbReference>
<dbReference type="RefSeq" id="YP_009803132.1">
    <property type="nucleotide sequence ID" value="NC_047992.1"/>
</dbReference>
<dbReference type="GeneID" id="54993692"/>
<protein>
    <submittedName>
        <fullName evidence="1">Uncharacterized protein</fullName>
    </submittedName>
</protein>
<evidence type="ECO:0000313" key="2">
    <source>
        <dbReference type="Proteomes" id="UP000251243"/>
    </source>
</evidence>
<accession>A0A2Z4QAL2</accession>
<evidence type="ECO:0000313" key="1">
    <source>
        <dbReference type="EMBL" id="AWY06643.1"/>
    </source>
</evidence>